<dbReference type="InterPro" id="IPR048911">
    <property type="entry name" value="Bflower"/>
</dbReference>
<proteinExistence type="predicted"/>
<dbReference type="EMBL" id="JBHGCJ010000005">
    <property type="protein sequence ID" value="MFG6109204.1"/>
    <property type="molecule type" value="Genomic_DNA"/>
</dbReference>
<evidence type="ECO:0000256" key="1">
    <source>
        <dbReference type="SAM" id="SignalP"/>
    </source>
</evidence>
<name>A0ABW7D051_9GAMM</name>
<comment type="caution">
    <text evidence="3">The sequence shown here is derived from an EMBL/GenBank/DDBJ whole genome shotgun (WGS) entry which is preliminary data.</text>
</comment>
<dbReference type="Pfam" id="PF21784">
    <property type="entry name" value="Bflower"/>
    <property type="match status" value="1"/>
</dbReference>
<sequence length="143" mass="16178">MFPRKLLAWACATLLLMPSIGHALQLSLYDIRGYAVAYLDTDQQMTVYLWDGQPVAYVDGQSLYGFNGRHLGWLKNRVVVDHDGYAVGFTESVIRRRTRVERIKGLQQLTPLKALPQLEPMEPLQAGGWSDIPLDVFLSMGRN</sequence>
<feature type="domain" description="4-fold beta flower" evidence="2">
    <location>
        <begin position="27"/>
        <end position="138"/>
    </location>
</feature>
<evidence type="ECO:0000313" key="4">
    <source>
        <dbReference type="Proteomes" id="UP001605261"/>
    </source>
</evidence>
<dbReference type="RefSeq" id="WP_394162760.1">
    <property type="nucleotide sequence ID" value="NZ_JBHGCJ010000005.1"/>
</dbReference>
<gene>
    <name evidence="3" type="ORF">ACEU0G_003212</name>
</gene>
<evidence type="ECO:0000313" key="3">
    <source>
        <dbReference type="EMBL" id="MFG6109204.1"/>
    </source>
</evidence>
<keyword evidence="4" id="KW-1185">Reference proteome</keyword>
<feature type="signal peptide" evidence="1">
    <location>
        <begin position="1"/>
        <end position="23"/>
    </location>
</feature>
<dbReference type="Proteomes" id="UP001605261">
    <property type="component" value="Unassembled WGS sequence"/>
</dbReference>
<evidence type="ECO:0000259" key="2">
    <source>
        <dbReference type="Pfam" id="PF21784"/>
    </source>
</evidence>
<organism evidence="3 4">
    <name type="scientific">Stenotrophomonas nematodicola</name>
    <dbReference type="NCBI Taxonomy" id="2656746"/>
    <lineage>
        <taxon>Bacteria</taxon>
        <taxon>Pseudomonadati</taxon>
        <taxon>Pseudomonadota</taxon>
        <taxon>Gammaproteobacteria</taxon>
        <taxon>Lysobacterales</taxon>
        <taxon>Lysobacteraceae</taxon>
        <taxon>Stenotrophomonas</taxon>
    </lineage>
</organism>
<protein>
    <submittedName>
        <fullName evidence="3">4-fold beta flower protein</fullName>
    </submittedName>
</protein>
<accession>A0ABW7D051</accession>
<reference evidence="3 4" key="1">
    <citation type="submission" date="2024-09" db="EMBL/GenBank/DDBJ databases">
        <authorList>
            <consortium name="All-Russian atlas of soil microorganisms"/>
            <consortium name="as a basis for the search for new antimicrobial producers and enzymes with unique properties"/>
            <person name="Sokolova E.A."/>
            <person name="Voronina E.N."/>
        </authorList>
    </citation>
    <scope>NUCLEOTIDE SEQUENCE [LARGE SCALE GENOMIC DNA]</scope>
    <source>
        <strain evidence="3 4">AF-22b-331.1</strain>
    </source>
</reference>
<keyword evidence="1" id="KW-0732">Signal</keyword>
<feature type="chain" id="PRO_5046598640" evidence="1">
    <location>
        <begin position="24"/>
        <end position="143"/>
    </location>
</feature>